<evidence type="ECO:0000256" key="1">
    <source>
        <dbReference type="SAM" id="MobiDB-lite"/>
    </source>
</evidence>
<organism evidence="2 3">
    <name type="scientific">Lojkania enalia</name>
    <dbReference type="NCBI Taxonomy" id="147567"/>
    <lineage>
        <taxon>Eukaryota</taxon>
        <taxon>Fungi</taxon>
        <taxon>Dikarya</taxon>
        <taxon>Ascomycota</taxon>
        <taxon>Pezizomycotina</taxon>
        <taxon>Dothideomycetes</taxon>
        <taxon>Pleosporomycetidae</taxon>
        <taxon>Pleosporales</taxon>
        <taxon>Pleosporales incertae sedis</taxon>
        <taxon>Lojkania</taxon>
    </lineage>
</organism>
<comment type="caution">
    <text evidence="2">The sequence shown here is derived from an EMBL/GenBank/DDBJ whole genome shotgun (WGS) entry which is preliminary data.</text>
</comment>
<protein>
    <submittedName>
        <fullName evidence="2">Uncharacterized protein</fullName>
    </submittedName>
</protein>
<dbReference type="OrthoDB" id="3789926at2759"/>
<reference evidence="3" key="1">
    <citation type="journal article" date="2020" name="Stud. Mycol.">
        <title>101 Dothideomycetes genomes: A test case for predicting lifestyles and emergence of pathogens.</title>
        <authorList>
            <person name="Haridas S."/>
            <person name="Albert R."/>
            <person name="Binder M."/>
            <person name="Bloem J."/>
            <person name="LaButti K."/>
            <person name="Salamov A."/>
            <person name="Andreopoulos B."/>
            <person name="Baker S."/>
            <person name="Barry K."/>
            <person name="Bills G."/>
            <person name="Bluhm B."/>
            <person name="Cannon C."/>
            <person name="Castanera R."/>
            <person name="Culley D."/>
            <person name="Daum C."/>
            <person name="Ezra D."/>
            <person name="Gonzalez J."/>
            <person name="Henrissat B."/>
            <person name="Kuo A."/>
            <person name="Liang C."/>
            <person name="Lipzen A."/>
            <person name="Lutzoni F."/>
            <person name="Magnuson J."/>
            <person name="Mondo S."/>
            <person name="Nolan M."/>
            <person name="Ohm R."/>
            <person name="Pangilinan J."/>
            <person name="Park H.-J."/>
            <person name="Ramirez L."/>
            <person name="Alfaro M."/>
            <person name="Sun H."/>
            <person name="Tritt A."/>
            <person name="Yoshinaga Y."/>
            <person name="Zwiers L.-H."/>
            <person name="Turgeon B."/>
            <person name="Goodwin S."/>
            <person name="Spatafora J."/>
            <person name="Crous P."/>
            <person name="Grigoriev I."/>
        </authorList>
    </citation>
    <scope>NUCLEOTIDE SEQUENCE [LARGE SCALE GENOMIC DNA]</scope>
    <source>
        <strain evidence="3">CBS 304.66</strain>
    </source>
</reference>
<evidence type="ECO:0000313" key="2">
    <source>
        <dbReference type="EMBL" id="KAF2259159.1"/>
    </source>
</evidence>
<sequence>MTEPSQITDQERKRFELFFAQHLTSEWKFERTPKGLSSLFEEAQSGRDESARIFLHVSSKAWVAYCLAKKRSQGGQNYEGKHADQTTLSAFQQLSSEEQRKVATALANTKAHTTVPHWVENCKQPPFKTKRRRLDSTERSAPVSPCTTLSTMQPANETQDRLAVTPLNSTAEPGSTMTTTSLRTAIELLPKDMPNSITEMLTTSYQESVKNPPSKRLALILSQYLCGAVVKVGDTAAITIAFPSHLSHGNVHCVMTLVILPNRVQHLAMVLFGTHVETEGNLRYILQPNGSRLLPGDVTLERAQGQAISDWLGPWYEKRKIGKEFLLQAV</sequence>
<name>A0A9P4K482_9PLEO</name>
<feature type="region of interest" description="Disordered" evidence="1">
    <location>
        <begin position="129"/>
        <end position="151"/>
    </location>
</feature>
<dbReference type="AlphaFoldDB" id="A0A9P4K482"/>
<evidence type="ECO:0000313" key="3">
    <source>
        <dbReference type="Proteomes" id="UP000800093"/>
    </source>
</evidence>
<keyword evidence="3" id="KW-1185">Reference proteome</keyword>
<dbReference type="Proteomes" id="UP000800093">
    <property type="component" value="Unassembled WGS sequence"/>
</dbReference>
<proteinExistence type="predicted"/>
<gene>
    <name evidence="2" type="ORF">CC78DRAFT_586316</name>
</gene>
<dbReference type="EMBL" id="ML986719">
    <property type="protein sequence ID" value="KAF2259159.1"/>
    <property type="molecule type" value="Genomic_DNA"/>
</dbReference>
<accession>A0A9P4K482</accession>